<dbReference type="InterPro" id="IPR001849">
    <property type="entry name" value="PH_domain"/>
</dbReference>
<dbReference type="SMART" id="SM00234">
    <property type="entry name" value="START"/>
    <property type="match status" value="1"/>
</dbReference>
<dbReference type="CDD" id="cd13283">
    <property type="entry name" value="PH_GPBP"/>
    <property type="match status" value="1"/>
</dbReference>
<dbReference type="PROSITE" id="PS50003">
    <property type="entry name" value="PH_DOMAIN"/>
    <property type="match status" value="1"/>
</dbReference>
<dbReference type="GO" id="GO:0008289">
    <property type="term" value="F:lipid binding"/>
    <property type="evidence" value="ECO:0007669"/>
    <property type="project" value="InterPro"/>
</dbReference>
<dbReference type="Pfam" id="PF00169">
    <property type="entry name" value="PH"/>
    <property type="match status" value="1"/>
</dbReference>
<protein>
    <submittedName>
        <fullName evidence="3">Uncharacterized protein</fullName>
    </submittedName>
</protein>
<keyword evidence="2" id="KW-0256">Endoplasmic reticulum</keyword>
<dbReference type="Gene3D" id="3.30.530.20">
    <property type="match status" value="1"/>
</dbReference>
<dbReference type="InterPro" id="IPR023393">
    <property type="entry name" value="START-like_dom_sf"/>
</dbReference>
<dbReference type="PANTHER" id="PTHR19308:SF53">
    <property type="entry name" value="CERAMIDE TRANSFER PROTEIN"/>
    <property type="match status" value="1"/>
</dbReference>
<dbReference type="PROSITE" id="PS50848">
    <property type="entry name" value="START"/>
    <property type="match status" value="1"/>
</dbReference>
<dbReference type="GO" id="GO:0005783">
    <property type="term" value="C:endoplasmic reticulum"/>
    <property type="evidence" value="ECO:0007669"/>
    <property type="project" value="UniProtKB-SubCell"/>
</dbReference>
<comment type="subcellular location">
    <subcellularLocation>
        <location evidence="1">Endoplasmic reticulum</location>
    </subcellularLocation>
</comment>
<dbReference type="OrthoDB" id="2344588at2759"/>
<dbReference type="InterPro" id="IPR002913">
    <property type="entry name" value="START_lipid-bd_dom"/>
</dbReference>
<proteinExistence type="predicted"/>
<dbReference type="SUPFAM" id="SSF55961">
    <property type="entry name" value="Bet v1-like"/>
    <property type="match status" value="1"/>
</dbReference>
<name>A0A7R8WBS7_9CRUS</name>
<dbReference type="SMART" id="SM00233">
    <property type="entry name" value="PH"/>
    <property type="match status" value="1"/>
</dbReference>
<evidence type="ECO:0000313" key="3">
    <source>
        <dbReference type="EMBL" id="CAD7228724.1"/>
    </source>
</evidence>
<dbReference type="SUPFAM" id="SSF50729">
    <property type="entry name" value="PH domain-like"/>
    <property type="match status" value="1"/>
</dbReference>
<accession>A0A7R8WBS7</accession>
<dbReference type="Gene3D" id="2.30.29.30">
    <property type="entry name" value="Pleckstrin-homology domain (PH domain)/Phosphotyrosine-binding domain (PTB)"/>
    <property type="match status" value="1"/>
</dbReference>
<organism evidence="3">
    <name type="scientific">Cyprideis torosa</name>
    <dbReference type="NCBI Taxonomy" id="163714"/>
    <lineage>
        <taxon>Eukaryota</taxon>
        <taxon>Metazoa</taxon>
        <taxon>Ecdysozoa</taxon>
        <taxon>Arthropoda</taxon>
        <taxon>Crustacea</taxon>
        <taxon>Oligostraca</taxon>
        <taxon>Ostracoda</taxon>
        <taxon>Podocopa</taxon>
        <taxon>Podocopida</taxon>
        <taxon>Cytherocopina</taxon>
        <taxon>Cytheroidea</taxon>
        <taxon>Cytherideidae</taxon>
        <taxon>Cyprideis</taxon>
    </lineage>
</organism>
<evidence type="ECO:0000256" key="1">
    <source>
        <dbReference type="ARBA" id="ARBA00004240"/>
    </source>
</evidence>
<dbReference type="PANTHER" id="PTHR19308">
    <property type="entry name" value="PHOSPHATIDYLCHOLINE TRANSFER PROTEIN"/>
    <property type="match status" value="1"/>
</dbReference>
<dbReference type="InterPro" id="IPR051213">
    <property type="entry name" value="START_lipid_transfer"/>
</dbReference>
<dbReference type="Pfam" id="PF01852">
    <property type="entry name" value="START"/>
    <property type="match status" value="1"/>
</dbReference>
<evidence type="ECO:0000256" key="2">
    <source>
        <dbReference type="ARBA" id="ARBA00022824"/>
    </source>
</evidence>
<dbReference type="GO" id="GO:0035621">
    <property type="term" value="P:ER to Golgi ceramide transport"/>
    <property type="evidence" value="ECO:0007669"/>
    <property type="project" value="TreeGrafter"/>
</dbReference>
<reference evidence="3" key="1">
    <citation type="submission" date="2020-11" db="EMBL/GenBank/DDBJ databases">
        <authorList>
            <person name="Tran Van P."/>
        </authorList>
    </citation>
    <scope>NUCLEOTIDE SEQUENCE</scope>
</reference>
<dbReference type="EMBL" id="OB661670">
    <property type="protein sequence ID" value="CAD7228724.1"/>
    <property type="molecule type" value="Genomic_DNA"/>
</dbReference>
<dbReference type="InterPro" id="IPR011993">
    <property type="entry name" value="PH-like_dom_sf"/>
</dbReference>
<dbReference type="AlphaFoldDB" id="A0A7R8WBS7"/>
<sequence length="606" mass="68655">MASALPGHSLAPAAPSRPYTHRRTVSDMAPYTHRRTFSDDVSSLSDDEEDLLGDSETTSAAPPPDLSGCLSKWTNFIHGWQDRYVILKNGTLSYYKSEAEIHMGCRGAIHIQKATIKPHQFDLCRFEVSLNDSVWYLRAVSTEDRDRWIDALEAHKRDSGYSSESSLRRQGSALSVQSLTSTSSFQRGSRGLREKLAELETYREILLRQVDTLQHYFDDCADAADRAFVASAVSSADSDKSSEVSSLTPTKRQHAAVGVDFRGEAVTFKATTAGVISSLGYCIEVMRQREESWRKRVESEKEKRRRLDDLYRETVRVGGPVLVVGGPDYEEGPGCTIKEEEFFDAVETGLDRMEEEEDFKKALKFQTQPSVVSTAMESHPLFPVIRDTTAQQLSYANAGVEQGVWELFVEDGPMKLYKRDEVIDGLVCDPLKAEHFVKGVTAKEMIHYFFAPEVRMEWEFTVESMNVLEQISEDCMIFYQLHKRIWPAAQRDSLYWSYRKCIEPQTTYLVCNKSCQHDSAPVSDANKVVRVDLEVCMLCSTKIEPGADPTDRSKVSCQVTYCSRVNPGGWLPVSALRQVYKREYPRFLSTFTAYVYDKVKDQPVDL</sequence>
<gene>
    <name evidence="3" type="ORF">CTOB1V02_LOCUS6602</name>
</gene>